<reference evidence="4 5" key="1">
    <citation type="journal article" date="2013" name="Nat. Biotechnol.">
        <title>Genome sequences of rare, uncultured bacteria obtained by differential coverage binning of multiple metagenomes.</title>
        <authorList>
            <person name="Albertsen M."/>
            <person name="Hugenholtz P."/>
            <person name="Skarshewski A."/>
            <person name="Nielsen K.L."/>
            <person name="Tyson G.W."/>
            <person name="Nielsen P.H."/>
        </authorList>
    </citation>
    <scope>NUCLEOTIDE SEQUENCE [LARGE SCALE GENOMIC DNA]</scope>
    <source>
        <strain evidence="4">TM71</strain>
    </source>
</reference>
<dbReference type="Pfam" id="PF05901">
    <property type="entry name" value="Excalibur"/>
    <property type="match status" value="1"/>
</dbReference>
<dbReference type="PATRIC" id="fig|1332188.3.peg.789"/>
<sequence>MRGTQTMAQTKVRRVSTAKSTSASVSASVTSAPIVSTGPAWAVWILSRFPGVRYHYQPWGKTKRSVIAVLLYLVALPIIPVVIAIVWYSKDPEGFKKSPLMPVLVAVIAAWVGGFGWVANQTPITDGTPMASVKASADGESSTVNADPAATADQVSKDKIANQTTSNPTNGRKFENCTAAFEAGVFNIARNNASYERRLDRDNDGIACEK</sequence>
<proteinExistence type="predicted"/>
<organism evidence="4 5">
    <name type="scientific">Candidatus Saccharimonas aalborgensis</name>
    <dbReference type="NCBI Taxonomy" id="1332188"/>
    <lineage>
        <taxon>Bacteria</taxon>
        <taxon>Candidatus Saccharimonadota</taxon>
        <taxon>Candidatus Saccharimonadia</taxon>
        <taxon>Candidatus Saccharimonadales</taxon>
        <taxon>Candidatus Saccharimonadaceae</taxon>
        <taxon>Candidatus Saccharimonas</taxon>
    </lineage>
</organism>
<evidence type="ECO:0000256" key="1">
    <source>
        <dbReference type="SAM" id="MobiDB-lite"/>
    </source>
</evidence>
<keyword evidence="5" id="KW-1185">Reference proteome</keyword>
<feature type="region of interest" description="Disordered" evidence="1">
    <location>
        <begin position="130"/>
        <end position="173"/>
    </location>
</feature>
<keyword evidence="2" id="KW-0472">Membrane</keyword>
<gene>
    <name evidence="4" type="ORF">L336_0798</name>
</gene>
<accession>R4PW61</accession>
<dbReference type="EMBL" id="CP005957">
    <property type="protein sequence ID" value="AGL62500.1"/>
    <property type="molecule type" value="Genomic_DNA"/>
</dbReference>
<dbReference type="HOGENOM" id="CLU_1308254_0_0_0"/>
<dbReference type="AlphaFoldDB" id="R4PW61"/>
<feature type="transmembrane region" description="Helical" evidence="2">
    <location>
        <begin position="100"/>
        <end position="119"/>
    </location>
</feature>
<keyword evidence="2" id="KW-0812">Transmembrane</keyword>
<protein>
    <recommendedName>
        <fullName evidence="3">Excalibur calcium-binding domain-containing protein</fullName>
    </recommendedName>
</protein>
<feature type="transmembrane region" description="Helical" evidence="2">
    <location>
        <begin position="66"/>
        <end position="88"/>
    </location>
</feature>
<name>R4PW61_9BACT</name>
<dbReference type="KEGG" id="saal:L336_0798"/>
<keyword evidence="2" id="KW-1133">Transmembrane helix</keyword>
<dbReference type="InterPro" id="IPR008613">
    <property type="entry name" value="Excalibur_Ca-bd_domain"/>
</dbReference>
<evidence type="ECO:0000313" key="4">
    <source>
        <dbReference type="EMBL" id="AGL62500.1"/>
    </source>
</evidence>
<dbReference type="STRING" id="1332188.L336_0798"/>
<dbReference type="Proteomes" id="UP000013893">
    <property type="component" value="Chromosome"/>
</dbReference>
<evidence type="ECO:0000313" key="5">
    <source>
        <dbReference type="Proteomes" id="UP000013893"/>
    </source>
</evidence>
<evidence type="ECO:0000259" key="3">
    <source>
        <dbReference type="SMART" id="SM00894"/>
    </source>
</evidence>
<feature type="domain" description="Excalibur calcium-binding" evidence="3">
    <location>
        <begin position="173"/>
        <end position="209"/>
    </location>
</feature>
<feature type="compositionally biased region" description="Polar residues" evidence="1">
    <location>
        <begin position="161"/>
        <end position="170"/>
    </location>
</feature>
<dbReference type="SMART" id="SM00894">
    <property type="entry name" value="Excalibur"/>
    <property type="match status" value="1"/>
</dbReference>
<evidence type="ECO:0000256" key="2">
    <source>
        <dbReference type="SAM" id="Phobius"/>
    </source>
</evidence>